<dbReference type="Gene3D" id="3.30.530.20">
    <property type="match status" value="1"/>
</dbReference>
<dbReference type="Proteomes" id="UP000588112">
    <property type="component" value="Unassembled WGS sequence"/>
</dbReference>
<dbReference type="RefSeq" id="WP_184616913.1">
    <property type="nucleotide sequence ID" value="NZ_BOOS01000020.1"/>
</dbReference>
<dbReference type="AlphaFoldDB" id="A0A7W8ZAP0"/>
<accession>A0A7W8ZAP0</accession>
<protein>
    <submittedName>
        <fullName evidence="1">Uncharacterized protein YndB with AHSA1/START domain</fullName>
    </submittedName>
</protein>
<name>A0A7W8ZAP0_9ACTN</name>
<proteinExistence type="predicted"/>
<sequence>MRTSITIAAPAATVWKALCDIDRWPAWTSTVTAATWLDPGPIRIGHRARLTQPRLGTATWEVSELEPESSFVWTRRSPGVTTAGAHTLTAAPDGATVLTLGIDHSGPAAGMVRFLTDRLTRRYIETEARGLKAFCEDAPHGG</sequence>
<dbReference type="EMBL" id="JACHBR010000002">
    <property type="protein sequence ID" value="MBB5630461.1"/>
    <property type="molecule type" value="Genomic_DNA"/>
</dbReference>
<organism evidence="1 2">
    <name type="scientific">Sphaerisporangium krabiense</name>
    <dbReference type="NCBI Taxonomy" id="763782"/>
    <lineage>
        <taxon>Bacteria</taxon>
        <taxon>Bacillati</taxon>
        <taxon>Actinomycetota</taxon>
        <taxon>Actinomycetes</taxon>
        <taxon>Streptosporangiales</taxon>
        <taxon>Streptosporangiaceae</taxon>
        <taxon>Sphaerisporangium</taxon>
    </lineage>
</organism>
<dbReference type="InterPro" id="IPR023393">
    <property type="entry name" value="START-like_dom_sf"/>
</dbReference>
<dbReference type="SUPFAM" id="SSF55961">
    <property type="entry name" value="Bet v1-like"/>
    <property type="match status" value="1"/>
</dbReference>
<evidence type="ECO:0000313" key="2">
    <source>
        <dbReference type="Proteomes" id="UP000588112"/>
    </source>
</evidence>
<evidence type="ECO:0000313" key="1">
    <source>
        <dbReference type="EMBL" id="MBB5630461.1"/>
    </source>
</evidence>
<dbReference type="Pfam" id="PF10604">
    <property type="entry name" value="Polyketide_cyc2"/>
    <property type="match status" value="1"/>
</dbReference>
<gene>
    <name evidence="1" type="ORF">BJ981_006225</name>
</gene>
<keyword evidence="2" id="KW-1185">Reference proteome</keyword>
<reference evidence="1 2" key="1">
    <citation type="submission" date="2020-08" db="EMBL/GenBank/DDBJ databases">
        <title>Sequencing the genomes of 1000 actinobacteria strains.</title>
        <authorList>
            <person name="Klenk H.-P."/>
        </authorList>
    </citation>
    <scope>NUCLEOTIDE SEQUENCE [LARGE SCALE GENOMIC DNA]</scope>
    <source>
        <strain evidence="1 2">DSM 45790</strain>
    </source>
</reference>
<dbReference type="InterPro" id="IPR019587">
    <property type="entry name" value="Polyketide_cyclase/dehydratase"/>
</dbReference>
<comment type="caution">
    <text evidence="1">The sequence shown here is derived from an EMBL/GenBank/DDBJ whole genome shotgun (WGS) entry which is preliminary data.</text>
</comment>